<dbReference type="AlphaFoldDB" id="A0A6A3GA81"/>
<gene>
    <name evidence="2" type="ORF">PR001_g32704</name>
</gene>
<comment type="caution">
    <text evidence="2">The sequence shown here is derived from an EMBL/GenBank/DDBJ whole genome shotgun (WGS) entry which is preliminary data.</text>
</comment>
<name>A0A6A3GA81_9STRA</name>
<feature type="domain" description="Integrase catalytic" evidence="1">
    <location>
        <begin position="1"/>
        <end position="112"/>
    </location>
</feature>
<accession>A0A6A3GA81</accession>
<reference evidence="2 3" key="1">
    <citation type="submission" date="2018-09" db="EMBL/GenBank/DDBJ databases">
        <title>Genomic investigation of the strawberry pathogen Phytophthora fragariae indicates pathogenicity is determined by transcriptional variation in three key races.</title>
        <authorList>
            <person name="Adams T.M."/>
            <person name="Armitage A.D."/>
            <person name="Sobczyk M.K."/>
            <person name="Bates H.J."/>
            <person name="Dunwell J.M."/>
            <person name="Nellist C.F."/>
            <person name="Harrison R.J."/>
        </authorList>
    </citation>
    <scope>NUCLEOTIDE SEQUENCE [LARGE SCALE GENOMIC DNA]</scope>
    <source>
        <strain evidence="2 3">SCRP249</strain>
    </source>
</reference>
<dbReference type="PANTHER" id="PTHR37984">
    <property type="entry name" value="PROTEIN CBG26694"/>
    <property type="match status" value="1"/>
</dbReference>
<dbReference type="InterPro" id="IPR036397">
    <property type="entry name" value="RNaseH_sf"/>
</dbReference>
<evidence type="ECO:0000259" key="1">
    <source>
        <dbReference type="PROSITE" id="PS50994"/>
    </source>
</evidence>
<dbReference type="PROSITE" id="PS50994">
    <property type="entry name" value="INTEGRASE"/>
    <property type="match status" value="1"/>
</dbReference>
<dbReference type="Proteomes" id="UP000429607">
    <property type="component" value="Unassembled WGS sequence"/>
</dbReference>
<dbReference type="InterPro" id="IPR012337">
    <property type="entry name" value="RNaseH-like_sf"/>
</dbReference>
<evidence type="ECO:0000313" key="2">
    <source>
        <dbReference type="EMBL" id="KAE8953903.1"/>
    </source>
</evidence>
<organism evidence="2 3">
    <name type="scientific">Phytophthora rubi</name>
    <dbReference type="NCBI Taxonomy" id="129364"/>
    <lineage>
        <taxon>Eukaryota</taxon>
        <taxon>Sar</taxon>
        <taxon>Stramenopiles</taxon>
        <taxon>Oomycota</taxon>
        <taxon>Peronosporomycetes</taxon>
        <taxon>Peronosporales</taxon>
        <taxon>Peronosporaceae</taxon>
        <taxon>Phytophthora</taxon>
    </lineage>
</organism>
<dbReference type="InterPro" id="IPR001584">
    <property type="entry name" value="Integrase_cat-core"/>
</dbReference>
<evidence type="ECO:0000313" key="3">
    <source>
        <dbReference type="Proteomes" id="UP000429607"/>
    </source>
</evidence>
<sequence>MIAMDHIPSLPKSFKGNTELLIWVDLFSGYVIAKASSSRTAQTVAENYEECVFRRCGASEVIRHDREPGFMSDFFRAFNRIVGQKQRATMAYRPQANGTAEIMVQTLTRALK</sequence>
<dbReference type="InterPro" id="IPR050951">
    <property type="entry name" value="Retrovirus_Pol_polyprotein"/>
</dbReference>
<feature type="non-terminal residue" evidence="2">
    <location>
        <position position="112"/>
    </location>
</feature>
<dbReference type="PANTHER" id="PTHR37984:SF5">
    <property type="entry name" value="PROTEIN NYNRIN-LIKE"/>
    <property type="match status" value="1"/>
</dbReference>
<dbReference type="GO" id="GO:0015074">
    <property type="term" value="P:DNA integration"/>
    <property type="evidence" value="ECO:0007669"/>
    <property type="project" value="InterPro"/>
</dbReference>
<dbReference type="SUPFAM" id="SSF53098">
    <property type="entry name" value="Ribonuclease H-like"/>
    <property type="match status" value="1"/>
</dbReference>
<protein>
    <recommendedName>
        <fullName evidence="1">Integrase catalytic domain-containing protein</fullName>
    </recommendedName>
</protein>
<proteinExistence type="predicted"/>
<dbReference type="GO" id="GO:0003676">
    <property type="term" value="F:nucleic acid binding"/>
    <property type="evidence" value="ECO:0007669"/>
    <property type="project" value="InterPro"/>
</dbReference>
<dbReference type="EMBL" id="QXFV01010306">
    <property type="protein sequence ID" value="KAE8953903.1"/>
    <property type="molecule type" value="Genomic_DNA"/>
</dbReference>
<dbReference type="Gene3D" id="3.30.420.10">
    <property type="entry name" value="Ribonuclease H-like superfamily/Ribonuclease H"/>
    <property type="match status" value="1"/>
</dbReference>